<gene>
    <name evidence="1" type="ORF">MELA_02301</name>
</gene>
<organism evidence="1 2">
    <name type="scientific">Candidatus Methylomirabilis lanthanidiphila</name>
    <dbReference type="NCBI Taxonomy" id="2211376"/>
    <lineage>
        <taxon>Bacteria</taxon>
        <taxon>Candidatus Methylomirabilota</taxon>
        <taxon>Candidatus Methylomirabilia</taxon>
        <taxon>Candidatus Methylomirabilales</taxon>
        <taxon>Candidatus Methylomirabilaceae</taxon>
        <taxon>Candidatus Methylomirabilis</taxon>
    </lineage>
</organism>
<reference evidence="1 2" key="1">
    <citation type="submission" date="2019-07" db="EMBL/GenBank/DDBJ databases">
        <authorList>
            <person name="Cremers G."/>
        </authorList>
    </citation>
    <scope>NUCLEOTIDE SEQUENCE [LARGE SCALE GENOMIC DNA]</scope>
</reference>
<protein>
    <recommendedName>
        <fullName evidence="3">Endonuclease</fullName>
    </recommendedName>
</protein>
<dbReference type="Proteomes" id="UP000334340">
    <property type="component" value="Unassembled WGS sequence"/>
</dbReference>
<accession>A0A564ZKS6</accession>
<evidence type="ECO:0000313" key="1">
    <source>
        <dbReference type="EMBL" id="VUZ85914.1"/>
    </source>
</evidence>
<evidence type="ECO:0008006" key="3">
    <source>
        <dbReference type="Google" id="ProtNLM"/>
    </source>
</evidence>
<evidence type="ECO:0000313" key="2">
    <source>
        <dbReference type="Proteomes" id="UP000334340"/>
    </source>
</evidence>
<name>A0A564ZKS6_9BACT</name>
<sequence>MAETNRYSQIIEKLFHSRFRPGAIEVPFERDDLVRVAKRLGIGLPKNLGDIIYSFRYRTTLPESIRAKAPQGKEWIIRPAGSAKYCFVAIAKAIIQPNIMMAQTKVPDATPGVIAMYALSDEQALLAKLRYNRLIDIFTGVACYSLQNHLRTTVPQLGQIETDEIYIGVDKKGVHYVFPVQAKGGNDRLSVVQIEQDMAMCASKFQHLICRSIGAQFMEGDLIALFEFEQSKEGVAIVSEKHYRLVPGEEVTEADLKSYRERKH</sequence>
<dbReference type="AlphaFoldDB" id="A0A564ZKS6"/>
<proteinExistence type="predicted"/>
<dbReference type="EMBL" id="CABIKM010000037">
    <property type="protein sequence ID" value="VUZ85914.1"/>
    <property type="molecule type" value="Genomic_DNA"/>
</dbReference>
<keyword evidence="2" id="KW-1185">Reference proteome</keyword>